<dbReference type="OrthoDB" id="101208at2157"/>
<feature type="transmembrane region" description="Helical" evidence="2">
    <location>
        <begin position="348"/>
        <end position="366"/>
    </location>
</feature>
<sequence>MRRLMAMVIVILLLTPLLSEASAADKPQSLFMIDMTIRVSPVNVENASTWMGLFQIHAVLKDPGQRAYFQYLAANNSTKAREEFGDFVKQLIYDNMRDNIKRRFNAANVSGTIYLPPGGPVEVLNNWSAVVTFYLTNFLISDGDVLRCPLSGPLDFVYKGHVFRYTWDRLTLILPRGYGIKNLAPVPDDLSDGVAVWNGGYFIPLIELYANNSTSTGTRVLSYAEFLNSTRKEISLVYDPDEGYVQFNATFTGASATPSITSRLLASFRATMNVISMDAREGNGSLVIIGVARPEVAYQETSSERIWKAVVRLPGRFDNVSVRGGEYVLAPDNTLIITVKEKKSRLKLYAGGVAAVLVIAAVAILWKKRAGKGPETSGENPSSKTEPETEGNGGSEEPDGGGE</sequence>
<dbReference type="EMBL" id="CP014854">
    <property type="protein sequence ID" value="ASI99409.1"/>
    <property type="molecule type" value="Genomic_DNA"/>
</dbReference>
<dbReference type="AlphaFoldDB" id="A0A218P3A8"/>
<name>A0A218P3A8_THECE</name>
<feature type="region of interest" description="Disordered" evidence="1">
    <location>
        <begin position="370"/>
        <end position="403"/>
    </location>
</feature>
<evidence type="ECO:0000256" key="2">
    <source>
        <dbReference type="SAM" id="Phobius"/>
    </source>
</evidence>
<keyword evidence="2" id="KW-1133">Transmembrane helix</keyword>
<reference evidence="3 4" key="1">
    <citation type="submission" date="2016-03" db="EMBL/GenBank/DDBJ databases">
        <title>Complete genome sequence of Thermococcus celer.</title>
        <authorList>
            <person name="Oger P.M."/>
        </authorList>
    </citation>
    <scope>NUCLEOTIDE SEQUENCE [LARGE SCALE GENOMIC DNA]</scope>
    <source>
        <strain evidence="3 4">Vu 13</strain>
    </source>
</reference>
<keyword evidence="4" id="KW-1185">Reference proteome</keyword>
<evidence type="ECO:0000256" key="1">
    <source>
        <dbReference type="SAM" id="MobiDB-lite"/>
    </source>
</evidence>
<dbReference type="GeneID" id="33324595"/>
<keyword evidence="2" id="KW-0472">Membrane</keyword>
<dbReference type="RefSeq" id="WP_088863337.1">
    <property type="nucleotide sequence ID" value="NZ_CP014854.1"/>
</dbReference>
<proteinExistence type="predicted"/>
<organism evidence="3 4">
    <name type="scientific">Thermococcus celer Vu 13 = JCM 8558</name>
    <dbReference type="NCBI Taxonomy" id="1293037"/>
    <lineage>
        <taxon>Archaea</taxon>
        <taxon>Methanobacteriati</taxon>
        <taxon>Methanobacteriota</taxon>
        <taxon>Thermococci</taxon>
        <taxon>Thermococcales</taxon>
        <taxon>Thermococcaceae</taxon>
        <taxon>Thermococcus</taxon>
    </lineage>
</organism>
<keyword evidence="2" id="KW-0812">Transmembrane</keyword>
<protein>
    <submittedName>
        <fullName evidence="3">Uncharacterized protein</fullName>
    </submittedName>
</protein>
<accession>A0A218P3A8</accession>
<gene>
    <name evidence="3" type="ORF">A3L02_07500</name>
</gene>
<evidence type="ECO:0000313" key="4">
    <source>
        <dbReference type="Proteomes" id="UP000197156"/>
    </source>
</evidence>
<dbReference type="Proteomes" id="UP000197156">
    <property type="component" value="Chromosome"/>
</dbReference>
<evidence type="ECO:0000313" key="3">
    <source>
        <dbReference type="EMBL" id="ASI99409.1"/>
    </source>
</evidence>
<dbReference type="KEGG" id="tce:A3L02_07500"/>